<dbReference type="Gene3D" id="3.30.450.20">
    <property type="entry name" value="PAS domain"/>
    <property type="match status" value="2"/>
</dbReference>
<dbReference type="SMART" id="SM00304">
    <property type="entry name" value="HAMP"/>
    <property type="match status" value="1"/>
</dbReference>
<keyword evidence="7 9" id="KW-0807">Transducer</keyword>
<dbReference type="SUPFAM" id="SSF103190">
    <property type="entry name" value="Sensory domain-like"/>
    <property type="match status" value="1"/>
</dbReference>
<evidence type="ECO:0000259" key="12">
    <source>
        <dbReference type="PROSITE" id="PS50885"/>
    </source>
</evidence>
<evidence type="ECO:0000256" key="3">
    <source>
        <dbReference type="ARBA" id="ARBA00022500"/>
    </source>
</evidence>
<keyword evidence="6 10" id="KW-0472">Membrane</keyword>
<name>A0A6G4A468_9BACL</name>
<dbReference type="InterPro" id="IPR004089">
    <property type="entry name" value="MCPsignal_dom"/>
</dbReference>
<feature type="transmembrane region" description="Helical" evidence="10">
    <location>
        <begin position="303"/>
        <end position="325"/>
    </location>
</feature>
<dbReference type="PANTHER" id="PTHR32089">
    <property type="entry name" value="METHYL-ACCEPTING CHEMOTAXIS PROTEIN MCPB"/>
    <property type="match status" value="1"/>
</dbReference>
<dbReference type="Pfam" id="PF00672">
    <property type="entry name" value="HAMP"/>
    <property type="match status" value="1"/>
</dbReference>
<evidence type="ECO:0000256" key="8">
    <source>
        <dbReference type="ARBA" id="ARBA00029447"/>
    </source>
</evidence>
<keyword evidence="2" id="KW-1003">Cell membrane</keyword>
<dbReference type="CDD" id="cd12912">
    <property type="entry name" value="PDC2_MCP_like"/>
    <property type="match status" value="1"/>
</dbReference>
<dbReference type="RefSeq" id="WP_163952963.1">
    <property type="nucleotide sequence ID" value="NZ_JAAIKC010000015.1"/>
</dbReference>
<dbReference type="InterPro" id="IPR003660">
    <property type="entry name" value="HAMP_dom"/>
</dbReference>
<dbReference type="GO" id="GO:0006935">
    <property type="term" value="P:chemotaxis"/>
    <property type="evidence" value="ECO:0007669"/>
    <property type="project" value="UniProtKB-KW"/>
</dbReference>
<organism evidence="13">
    <name type="scientific">Paenibacillus sp. SYP-B3998</name>
    <dbReference type="NCBI Taxonomy" id="2678564"/>
    <lineage>
        <taxon>Bacteria</taxon>
        <taxon>Bacillati</taxon>
        <taxon>Bacillota</taxon>
        <taxon>Bacilli</taxon>
        <taxon>Bacillales</taxon>
        <taxon>Paenibacillaceae</taxon>
        <taxon>Paenibacillus</taxon>
    </lineage>
</organism>
<dbReference type="Pfam" id="PF02743">
    <property type="entry name" value="dCache_1"/>
    <property type="match status" value="1"/>
</dbReference>
<evidence type="ECO:0000256" key="7">
    <source>
        <dbReference type="ARBA" id="ARBA00023224"/>
    </source>
</evidence>
<evidence type="ECO:0000256" key="2">
    <source>
        <dbReference type="ARBA" id="ARBA00022475"/>
    </source>
</evidence>
<dbReference type="Gene3D" id="1.10.287.950">
    <property type="entry name" value="Methyl-accepting chemotaxis protein"/>
    <property type="match status" value="1"/>
</dbReference>
<proteinExistence type="inferred from homology"/>
<dbReference type="Pfam" id="PF00015">
    <property type="entry name" value="MCPsignal"/>
    <property type="match status" value="1"/>
</dbReference>
<keyword evidence="3" id="KW-0145">Chemotaxis</keyword>
<dbReference type="SMART" id="SM00283">
    <property type="entry name" value="MA"/>
    <property type="match status" value="1"/>
</dbReference>
<dbReference type="SUPFAM" id="SSF58104">
    <property type="entry name" value="Methyl-accepting chemotaxis protein (MCP) signaling domain"/>
    <property type="match status" value="1"/>
</dbReference>
<dbReference type="CDD" id="cd18773">
    <property type="entry name" value="PDC1_HK_sensor"/>
    <property type="match status" value="1"/>
</dbReference>
<dbReference type="CDD" id="cd06225">
    <property type="entry name" value="HAMP"/>
    <property type="match status" value="1"/>
</dbReference>
<evidence type="ECO:0000256" key="1">
    <source>
        <dbReference type="ARBA" id="ARBA00004651"/>
    </source>
</evidence>
<dbReference type="CDD" id="cd11386">
    <property type="entry name" value="MCP_signal"/>
    <property type="match status" value="1"/>
</dbReference>
<dbReference type="PROSITE" id="PS50111">
    <property type="entry name" value="CHEMOTAXIS_TRANSDUC_2"/>
    <property type="match status" value="1"/>
</dbReference>
<evidence type="ECO:0000256" key="10">
    <source>
        <dbReference type="SAM" id="Phobius"/>
    </source>
</evidence>
<evidence type="ECO:0000256" key="4">
    <source>
        <dbReference type="ARBA" id="ARBA00022692"/>
    </source>
</evidence>
<keyword evidence="4 10" id="KW-0812">Transmembrane</keyword>
<comment type="caution">
    <text evidence="13">The sequence shown here is derived from an EMBL/GenBank/DDBJ whole genome shotgun (WGS) entry which is preliminary data.</text>
</comment>
<protein>
    <submittedName>
        <fullName evidence="13">Methyl-accepting chemotaxis protein</fullName>
    </submittedName>
</protein>
<sequence>MKILTMFRSSVSMKVSLFLLPIMVVILLSVGTLIFLNAKSNMQGQVEMNLQAESKALSFQLGELFLEKAAIPHIMATNSHIVSYLRSAASRSNALTDGQYQEVFQFLKGIQASDPLLSFVYVVSADGSFYIGHEGSVSKENYVMKDRPWYAGASAAKDIYYSDPYVDAQTGDLIISIMKALREGDHLLGFVAIDLKLTSIPTIMASYKPQEGGYDFLLSKDGTVMYHPDSSQIMKMNINKNEWMPGLGDKIHQHTSGVMSTNDKSGKLYAAYAPVLNTGWTVGIAVPQSVALADVTSFTKNTVIYLIIALLVLTTIISVLLRYLLLPLRRMNVVIAEFSSGNLKPRFEVKGKDEIAQVSEHLNIMLDTFSSFLSQVRLTAAHMEESSDRLTGVTQRSLEASSQIHGSITEVAQSSEYQRESSEQTSVAMEEMANGVQRLAEASGTVSEEAQQSVDRLHSGQLVVQDVVQHMSTVQASVEETAKEMQKLSEYSSSISEIVTFISNIANQTTLLSLNASIEAARVGEQGRGFAVVAGEVKKLAEQSHNSSLLITEKIKNMLETTQSAVHMMKQSVEGVLRGREMVDDVGNVFHRMQETFVKITDQINDISAVAEQMAAGTQEVSASMSSATVSYLATARQSHTIKEASEGQNASIRHISESADDLNRMAAELNTSLSRFEG</sequence>
<dbReference type="AlphaFoldDB" id="A0A6G4A468"/>
<evidence type="ECO:0000256" key="9">
    <source>
        <dbReference type="PROSITE-ProRule" id="PRU00284"/>
    </source>
</evidence>
<comment type="subcellular location">
    <subcellularLocation>
        <location evidence="1">Cell membrane</location>
        <topology evidence="1">Multi-pass membrane protein</topology>
    </subcellularLocation>
</comment>
<accession>A0A6G4A468</accession>
<gene>
    <name evidence="13" type="ORF">GK047_25200</name>
</gene>
<evidence type="ECO:0000256" key="5">
    <source>
        <dbReference type="ARBA" id="ARBA00022989"/>
    </source>
</evidence>
<reference evidence="13" key="1">
    <citation type="submission" date="2020-02" db="EMBL/GenBank/DDBJ databases">
        <authorList>
            <person name="Shen X.-R."/>
            <person name="Zhang Y.-X."/>
        </authorList>
    </citation>
    <scope>NUCLEOTIDE SEQUENCE</scope>
    <source>
        <strain evidence="13">SYP-B3998</strain>
    </source>
</reference>
<dbReference type="PANTHER" id="PTHR32089:SF112">
    <property type="entry name" value="LYSOZYME-LIKE PROTEIN-RELATED"/>
    <property type="match status" value="1"/>
</dbReference>
<evidence type="ECO:0000313" key="13">
    <source>
        <dbReference type="EMBL" id="NEW09263.1"/>
    </source>
</evidence>
<dbReference type="InterPro" id="IPR029151">
    <property type="entry name" value="Sensor-like_sf"/>
</dbReference>
<evidence type="ECO:0000259" key="11">
    <source>
        <dbReference type="PROSITE" id="PS50111"/>
    </source>
</evidence>
<comment type="similarity">
    <text evidence="8">Belongs to the methyl-accepting chemotaxis (MCP) protein family.</text>
</comment>
<dbReference type="InterPro" id="IPR033479">
    <property type="entry name" value="dCache_1"/>
</dbReference>
<dbReference type="GO" id="GO:0005886">
    <property type="term" value="C:plasma membrane"/>
    <property type="evidence" value="ECO:0007669"/>
    <property type="project" value="UniProtKB-SubCell"/>
</dbReference>
<dbReference type="EMBL" id="JAAIKC010000015">
    <property type="protein sequence ID" value="NEW09263.1"/>
    <property type="molecule type" value="Genomic_DNA"/>
</dbReference>
<dbReference type="GO" id="GO:0007165">
    <property type="term" value="P:signal transduction"/>
    <property type="evidence" value="ECO:0007669"/>
    <property type="project" value="UniProtKB-KW"/>
</dbReference>
<dbReference type="PROSITE" id="PS50885">
    <property type="entry name" value="HAMP"/>
    <property type="match status" value="1"/>
</dbReference>
<keyword evidence="5 10" id="KW-1133">Transmembrane helix</keyword>
<feature type="domain" description="Methyl-accepting transducer" evidence="11">
    <location>
        <begin position="393"/>
        <end position="629"/>
    </location>
</feature>
<feature type="domain" description="HAMP" evidence="12">
    <location>
        <begin position="322"/>
        <end position="374"/>
    </location>
</feature>
<evidence type="ECO:0000256" key="6">
    <source>
        <dbReference type="ARBA" id="ARBA00023136"/>
    </source>
</evidence>
<feature type="transmembrane region" description="Helical" evidence="10">
    <location>
        <begin position="15"/>
        <end position="36"/>
    </location>
</feature>